<gene>
    <name evidence="1" type="ORF">INP59_13045</name>
</gene>
<dbReference type="AlphaFoldDB" id="A0A7M2XHR1"/>
<sequence length="97" mass="10766">MTRSEPNPLPSLGESLGLDLMDRIPDLPEGVWCRVLVIVTDPLTPRIGTELVPVEGIDEDDIEHPVIDDLPIEYLGDLHLADPPEPEFIVDTNDPDF</sequence>
<organism evidence="1 2">
    <name type="scientific">Rhodococcus pyridinivorans</name>
    <dbReference type="NCBI Taxonomy" id="103816"/>
    <lineage>
        <taxon>Bacteria</taxon>
        <taxon>Bacillati</taxon>
        <taxon>Actinomycetota</taxon>
        <taxon>Actinomycetes</taxon>
        <taxon>Mycobacteriales</taxon>
        <taxon>Nocardiaceae</taxon>
        <taxon>Rhodococcus</taxon>
    </lineage>
</organism>
<accession>A0A7M2XHR1</accession>
<name>A0A7M2XHR1_9NOCA</name>
<dbReference type="Proteomes" id="UP000593818">
    <property type="component" value="Chromosome"/>
</dbReference>
<protein>
    <submittedName>
        <fullName evidence="1">Uncharacterized protein</fullName>
    </submittedName>
</protein>
<evidence type="ECO:0000313" key="1">
    <source>
        <dbReference type="EMBL" id="QOV96932.1"/>
    </source>
</evidence>
<dbReference type="RefSeq" id="WP_193902095.1">
    <property type="nucleotide sequence ID" value="NZ_CP063450.1"/>
</dbReference>
<evidence type="ECO:0000313" key="2">
    <source>
        <dbReference type="Proteomes" id="UP000593818"/>
    </source>
</evidence>
<keyword evidence="2" id="KW-1185">Reference proteome</keyword>
<dbReference type="EMBL" id="CP063450">
    <property type="protein sequence ID" value="QOV96932.1"/>
    <property type="molecule type" value="Genomic_DNA"/>
</dbReference>
<proteinExistence type="predicted"/>
<reference evidence="1 2" key="1">
    <citation type="submission" date="2020-10" db="EMBL/GenBank/DDBJ databases">
        <title>Whole genome sequence of oil-degrading bacteria Rhodococcus pyridinivorans strain 5Ap.</title>
        <authorList>
            <person name="Akhremchuk A.E."/>
            <person name="Valentovich L.N."/>
            <person name="Charniauskaya M.I."/>
            <person name="Bukliarevich H.A."/>
            <person name="Titok M.A."/>
        </authorList>
    </citation>
    <scope>NUCLEOTIDE SEQUENCE [LARGE SCALE GENOMIC DNA]</scope>
    <source>
        <strain evidence="1 2">5Ap</strain>
    </source>
</reference>